<comment type="caution">
    <text evidence="1">The sequence shown here is derived from an EMBL/GenBank/DDBJ whole genome shotgun (WGS) entry which is preliminary data.</text>
</comment>
<dbReference type="EMBL" id="NKCK01000226">
    <property type="protein sequence ID" value="RSL90827.1"/>
    <property type="molecule type" value="Genomic_DNA"/>
</dbReference>
<name>A0A428SM42_9HYPO</name>
<proteinExistence type="predicted"/>
<evidence type="ECO:0000313" key="1">
    <source>
        <dbReference type="EMBL" id="RSL90827.1"/>
    </source>
</evidence>
<accession>A0A428SM42</accession>
<dbReference type="AlphaFoldDB" id="A0A428SM42"/>
<gene>
    <name evidence="1" type="ORF">CEP52_014481</name>
</gene>
<keyword evidence="2" id="KW-1185">Reference proteome</keyword>
<organism evidence="1 2">
    <name type="scientific">Fusarium oligoseptatum</name>
    <dbReference type="NCBI Taxonomy" id="2604345"/>
    <lineage>
        <taxon>Eukaryota</taxon>
        <taxon>Fungi</taxon>
        <taxon>Dikarya</taxon>
        <taxon>Ascomycota</taxon>
        <taxon>Pezizomycotina</taxon>
        <taxon>Sordariomycetes</taxon>
        <taxon>Hypocreomycetidae</taxon>
        <taxon>Hypocreales</taxon>
        <taxon>Nectriaceae</taxon>
        <taxon>Fusarium</taxon>
        <taxon>Fusarium solani species complex</taxon>
    </lineage>
</organism>
<evidence type="ECO:0000313" key="2">
    <source>
        <dbReference type="Proteomes" id="UP000287144"/>
    </source>
</evidence>
<sequence length="98" mass="11553">MVGLWNDRNSALRQGITPIIRGIDWTDIRVLRIGYDREHWTGEESEQPVTLLIEVRKDSTSWEHAYTVVVACHTVIQQCGIHDVHVEIRQPREHYFQF</sequence>
<protein>
    <submittedName>
        <fullName evidence="1">Uncharacterized protein</fullName>
    </submittedName>
</protein>
<dbReference type="Proteomes" id="UP000287144">
    <property type="component" value="Unassembled WGS sequence"/>
</dbReference>
<reference evidence="1 2" key="1">
    <citation type="submission" date="2017-06" db="EMBL/GenBank/DDBJ databases">
        <title>Comparative genomic analysis of Ambrosia Fusariam Clade fungi.</title>
        <authorList>
            <person name="Stajich J.E."/>
            <person name="Carrillo J."/>
            <person name="Kijimoto T."/>
            <person name="Eskalen A."/>
            <person name="O'Donnell K."/>
            <person name="Kasson M."/>
        </authorList>
    </citation>
    <scope>NUCLEOTIDE SEQUENCE [LARGE SCALE GENOMIC DNA]</scope>
    <source>
        <strain evidence="1 2">NRRL62579</strain>
    </source>
</reference>